<evidence type="ECO:0000256" key="5">
    <source>
        <dbReference type="ARBA" id="ARBA00022771"/>
    </source>
</evidence>
<evidence type="ECO:0000256" key="4">
    <source>
        <dbReference type="ARBA" id="ARBA00022723"/>
    </source>
</evidence>
<dbReference type="NCBIfam" id="TIGR00143">
    <property type="entry name" value="hypF"/>
    <property type="match status" value="1"/>
</dbReference>
<feature type="active site" evidence="9">
    <location>
        <position position="20"/>
    </location>
</feature>
<evidence type="ECO:0000313" key="14">
    <source>
        <dbReference type="Proteomes" id="UP000293421"/>
    </source>
</evidence>
<dbReference type="InterPro" id="IPR041440">
    <property type="entry name" value="HypF_C"/>
</dbReference>
<dbReference type="Pfam" id="PF00708">
    <property type="entry name" value="Acylphosphatase"/>
    <property type="match status" value="1"/>
</dbReference>
<comment type="catalytic activity">
    <reaction evidence="9">
        <text>an acyl phosphate + H2O = a carboxylate + phosphate + H(+)</text>
        <dbReference type="Rhea" id="RHEA:14965"/>
        <dbReference type="ChEBI" id="CHEBI:15377"/>
        <dbReference type="ChEBI" id="CHEBI:15378"/>
        <dbReference type="ChEBI" id="CHEBI:29067"/>
        <dbReference type="ChEBI" id="CHEBI:43474"/>
        <dbReference type="ChEBI" id="CHEBI:59918"/>
        <dbReference type="EC" id="3.6.1.7"/>
    </reaction>
</comment>
<gene>
    <name evidence="12" type="primary">hypF</name>
    <name evidence="12" type="ORF">A9460_04000</name>
    <name evidence="13" type="ORF">FVD15_05750</name>
</gene>
<dbReference type="InterPro" id="IPR017968">
    <property type="entry name" value="Acylphosphatase_CS"/>
</dbReference>
<dbReference type="InterPro" id="IPR017945">
    <property type="entry name" value="DHBP_synth_RibB-like_a/b_dom"/>
</dbReference>
<dbReference type="GO" id="GO:0003998">
    <property type="term" value="F:acylphosphatase activity"/>
    <property type="evidence" value="ECO:0007669"/>
    <property type="project" value="UniProtKB-EC"/>
</dbReference>
<dbReference type="EMBL" id="VRMB01000031">
    <property type="protein sequence ID" value="TXK67423.1"/>
    <property type="molecule type" value="Genomic_DNA"/>
</dbReference>
<dbReference type="InterPro" id="IPR001792">
    <property type="entry name" value="Acylphosphatase-like_dom"/>
</dbReference>
<evidence type="ECO:0000313" key="15">
    <source>
        <dbReference type="Proteomes" id="UP000321325"/>
    </source>
</evidence>
<keyword evidence="3" id="KW-0436">Ligase</keyword>
<dbReference type="Proteomes" id="UP000293421">
    <property type="component" value="Chromosome"/>
</dbReference>
<dbReference type="InterPro" id="IPR004421">
    <property type="entry name" value="Carbamoyltransferase_HypF"/>
</dbReference>
<dbReference type="PROSITE" id="PS51160">
    <property type="entry name" value="ACYLPHOSPHATASE_3"/>
    <property type="match status" value="1"/>
</dbReference>
<accession>A0AAE5YIJ5</accession>
<keyword evidence="15" id="KW-1185">Reference proteome</keyword>
<dbReference type="GO" id="GO:0003725">
    <property type="term" value="F:double-stranded RNA binding"/>
    <property type="evidence" value="ECO:0007669"/>
    <property type="project" value="InterPro"/>
</dbReference>
<evidence type="ECO:0000313" key="12">
    <source>
        <dbReference type="EMBL" id="QBL13535.1"/>
    </source>
</evidence>
<dbReference type="PROSITE" id="PS51163">
    <property type="entry name" value="YRDC"/>
    <property type="match status" value="1"/>
</dbReference>
<reference evidence="13 15" key="2">
    <citation type="submission" date="2019-08" db="EMBL/GenBank/DDBJ databases">
        <title>Rapid identification of Enteric Bacteria from Whole Genome Sequences (WGS) using Average Nucleotide Identity (ANI).</title>
        <authorList>
            <person name="Lane C."/>
        </authorList>
    </citation>
    <scope>NUCLEOTIDE SEQUENCE [LARGE SCALE GENOMIC DNA]</scope>
    <source>
        <strain evidence="13 15">2010D-8464</strain>
    </source>
</reference>
<protein>
    <recommendedName>
        <fullName evidence="8">Carbamoyltransferase</fullName>
        <ecNumber evidence="8">6.2.-.-</ecNumber>
    </recommendedName>
</protein>
<dbReference type="GO" id="GO:0051604">
    <property type="term" value="P:protein maturation"/>
    <property type="evidence" value="ECO:0007669"/>
    <property type="project" value="TreeGrafter"/>
</dbReference>
<dbReference type="InterPro" id="IPR011125">
    <property type="entry name" value="Znf_HypF"/>
</dbReference>
<dbReference type="GO" id="GO:0016874">
    <property type="term" value="F:ligase activity"/>
    <property type="evidence" value="ECO:0007669"/>
    <property type="project" value="UniProtKB-UniRule"/>
</dbReference>
<keyword evidence="6" id="KW-0862">Zinc</keyword>
<evidence type="ECO:0000256" key="8">
    <source>
        <dbReference type="PIRNR" id="PIRNR006256"/>
    </source>
</evidence>
<dbReference type="InterPro" id="IPR051060">
    <property type="entry name" value="Carbamoyltrans_HypF-like"/>
</dbReference>
<dbReference type="GO" id="GO:0008270">
    <property type="term" value="F:zinc ion binding"/>
    <property type="evidence" value="ECO:0007669"/>
    <property type="project" value="UniProtKB-KW"/>
</dbReference>
<dbReference type="Pfam" id="PF01300">
    <property type="entry name" value="Sua5_yciO_yrdC"/>
    <property type="match status" value="1"/>
</dbReference>
<dbReference type="PIRSF" id="PIRSF006256">
    <property type="entry name" value="CMPcnvr_hdrg_mat"/>
    <property type="match status" value="1"/>
</dbReference>
<dbReference type="EMBL" id="CP037746">
    <property type="protein sequence ID" value="QBL13535.1"/>
    <property type="molecule type" value="Genomic_DNA"/>
</dbReference>
<dbReference type="InterPro" id="IPR055128">
    <property type="entry name" value="HypF_C_2"/>
</dbReference>
<dbReference type="GeneID" id="66287500"/>
<dbReference type="PANTHER" id="PTHR42959:SF1">
    <property type="entry name" value="CARBAMOYLTRANSFERASE HYPF"/>
    <property type="match status" value="1"/>
</dbReference>
<sequence>MSHFGYEICIKGLVQGVGFRPFVYNLAKSLNLNGEVFNNSLGVVIKLDCDEILVDKFKDKLLKNLPKLARIDDLQISKITLEQKYKNFNITQSLNTKKFSPILSDFALCEDCMKEFYDKTNPRYKYPFITCVNCGPRFSIIKKLPYDRINTSMDKFKMCAFCQSEYEDPCNRRFHAQPLSCPNCKITFFLKDKNKNILAKDEQAFIELTKMLKEGKIIAFKGMGGFHLICDSTNENAISELRLRKNRAKKPFAIMVKNLQMAKTLAHINEDEAKLLQSNLKPIVILKSKNILENLAPDTDKIGIMLAYMGSHLLLFEYFDKPIIATSANLSSQSIIYEETKLLEKLGNVFDFYMDYDRDIVNSSDDSIAQIVGKKTMFLRTSRGVNPCYINTKDFFNFDQNILALGSELKNEFACFFQNQIFISPYIGDMKDLDIQERFFKILHFFKKSYDVEFDQILSDKHPHFTYVKEFKNYKNYTISHHYAHACACLFEHRIFNKDVLAFVFDGTGYGDDGKIWGGEIFKANLKNYQRIAHFKEFKLINADIKNIYNLALALIFDLNLQNEAKVFLNKINSIKLSNLKKIHTQSTLYTSSLGRIIDAFGAIAFDIEKLDYEAQIGLLLEKYYDKNLNYTYKFVMQNDEICIKDAFLQALKDSNEVKISTGLLNAIANFIIEFSHLYKEEVILSGGVFQNKTLLEILNSKNFSYKTSYDFPCNDSSIALGQLVHYLALKTYQNS</sequence>
<dbReference type="Proteomes" id="UP000321325">
    <property type="component" value="Unassembled WGS sequence"/>
</dbReference>
<dbReference type="Gene3D" id="3.30.110.120">
    <property type="match status" value="1"/>
</dbReference>
<dbReference type="Pfam" id="PF17788">
    <property type="entry name" value="HypF_C"/>
    <property type="match status" value="1"/>
</dbReference>
<dbReference type="Gene3D" id="3.30.420.360">
    <property type="match status" value="1"/>
</dbReference>
<dbReference type="GO" id="GO:0016743">
    <property type="term" value="F:carboxyl- or carbamoyltransferase activity"/>
    <property type="evidence" value="ECO:0007669"/>
    <property type="project" value="UniProtKB-UniRule"/>
</dbReference>
<feature type="domain" description="Acylphosphatase-like" evidence="10">
    <location>
        <begin position="5"/>
        <end position="92"/>
    </location>
</feature>
<keyword evidence="4" id="KW-0479">Metal-binding</keyword>
<dbReference type="PANTHER" id="PTHR42959">
    <property type="entry name" value="CARBAMOYLTRANSFERASE"/>
    <property type="match status" value="1"/>
</dbReference>
<dbReference type="Pfam" id="PF22521">
    <property type="entry name" value="HypF_C_2"/>
    <property type="match status" value="1"/>
</dbReference>
<organism evidence="12 14">
    <name type="scientific">Campylobacter volucris</name>
    <dbReference type="NCBI Taxonomy" id="1031542"/>
    <lineage>
        <taxon>Bacteria</taxon>
        <taxon>Pseudomonadati</taxon>
        <taxon>Campylobacterota</taxon>
        <taxon>Epsilonproteobacteria</taxon>
        <taxon>Campylobacterales</taxon>
        <taxon>Campylobacteraceae</taxon>
        <taxon>Campylobacter</taxon>
    </lineage>
</organism>
<dbReference type="InterPro" id="IPR006070">
    <property type="entry name" value="Sua5-like_dom"/>
</dbReference>
<comment type="catalytic activity">
    <reaction evidence="7">
        <text>C-terminal L-cysteinyl-[HypE protein] + carbamoyl phosphate + ATP + H2O = C-terminal S-carboxamide-L-cysteinyl-[HypE protein] + AMP + phosphate + diphosphate + H(+)</text>
        <dbReference type="Rhea" id="RHEA:55636"/>
        <dbReference type="Rhea" id="RHEA-COMP:14247"/>
        <dbReference type="Rhea" id="RHEA-COMP:14392"/>
        <dbReference type="ChEBI" id="CHEBI:15377"/>
        <dbReference type="ChEBI" id="CHEBI:15378"/>
        <dbReference type="ChEBI" id="CHEBI:30616"/>
        <dbReference type="ChEBI" id="CHEBI:33019"/>
        <dbReference type="ChEBI" id="CHEBI:43474"/>
        <dbReference type="ChEBI" id="CHEBI:58228"/>
        <dbReference type="ChEBI" id="CHEBI:76913"/>
        <dbReference type="ChEBI" id="CHEBI:139126"/>
        <dbReference type="ChEBI" id="CHEBI:456215"/>
    </reaction>
</comment>
<evidence type="ECO:0000313" key="13">
    <source>
        <dbReference type="EMBL" id="TXK67423.1"/>
    </source>
</evidence>
<name>A0AAE5YIJ5_9BACT</name>
<dbReference type="Gene3D" id="3.30.420.40">
    <property type="match status" value="1"/>
</dbReference>
<feature type="active site" evidence="9">
    <location>
        <position position="38"/>
    </location>
</feature>
<dbReference type="InterPro" id="IPR036046">
    <property type="entry name" value="Acylphosphatase-like_dom_sf"/>
</dbReference>
<evidence type="ECO:0000256" key="6">
    <source>
        <dbReference type="ARBA" id="ARBA00022833"/>
    </source>
</evidence>
<dbReference type="EC" id="6.2.-.-" evidence="8"/>
<dbReference type="Pfam" id="PF07503">
    <property type="entry name" value="zf-HYPF"/>
    <property type="match status" value="2"/>
</dbReference>
<dbReference type="AlphaFoldDB" id="A0AAE5YIJ5"/>
<keyword evidence="9" id="KW-0378">Hydrolase</keyword>
<proteinExistence type="inferred from homology"/>
<dbReference type="Gene3D" id="3.90.870.50">
    <property type="match status" value="1"/>
</dbReference>
<reference evidence="12 14" key="1">
    <citation type="submission" date="2019-02" db="EMBL/GenBank/DDBJ databases">
        <title>Use of ANI for Rapid Identification of Enteric Bacteria.</title>
        <authorList>
            <person name="Pruckler J."/>
            <person name="Lane C."/>
            <person name="Aubert R."/>
        </authorList>
    </citation>
    <scope>NUCLEOTIDE SEQUENCE [LARGE SCALE GENOMIC DNA]</scope>
    <source>
        <strain evidence="12 14">2014D-0083</strain>
    </source>
</reference>
<dbReference type="SUPFAM" id="SSF55821">
    <property type="entry name" value="YrdC/RibB"/>
    <property type="match status" value="1"/>
</dbReference>
<evidence type="ECO:0000256" key="9">
    <source>
        <dbReference type="PROSITE-ProRule" id="PRU00520"/>
    </source>
</evidence>
<keyword evidence="5" id="KW-0863">Zinc-finger</keyword>
<evidence type="ECO:0000256" key="7">
    <source>
        <dbReference type="ARBA" id="ARBA00048220"/>
    </source>
</evidence>
<comment type="pathway">
    <text evidence="1">Protein modification; [NiFe] hydrogenase maturation.</text>
</comment>
<evidence type="ECO:0000256" key="1">
    <source>
        <dbReference type="ARBA" id="ARBA00004711"/>
    </source>
</evidence>
<evidence type="ECO:0000256" key="3">
    <source>
        <dbReference type="ARBA" id="ARBA00022598"/>
    </source>
</evidence>
<dbReference type="PROSITE" id="PS00150">
    <property type="entry name" value="ACYLPHOSPHATASE_1"/>
    <property type="match status" value="1"/>
</dbReference>
<evidence type="ECO:0000259" key="10">
    <source>
        <dbReference type="PROSITE" id="PS51160"/>
    </source>
</evidence>
<feature type="domain" description="YrdC-like" evidence="11">
    <location>
        <begin position="202"/>
        <end position="384"/>
    </location>
</feature>
<dbReference type="RefSeq" id="WP_039665548.1">
    <property type="nucleotide sequence ID" value="NZ_CP037746.1"/>
</dbReference>
<dbReference type="SUPFAM" id="SSF54975">
    <property type="entry name" value="Acylphosphatase/BLUF domain-like"/>
    <property type="match status" value="1"/>
</dbReference>
<evidence type="ECO:0000256" key="2">
    <source>
        <dbReference type="ARBA" id="ARBA00008097"/>
    </source>
</evidence>
<evidence type="ECO:0000259" key="11">
    <source>
        <dbReference type="PROSITE" id="PS51163"/>
    </source>
</evidence>
<comment type="similarity">
    <text evidence="2 8">Belongs to the carbamoyltransferase HypF family.</text>
</comment>